<protein>
    <recommendedName>
        <fullName evidence="3">N-acetyltransferase domain-containing protein</fullName>
    </recommendedName>
</protein>
<dbReference type="OrthoDB" id="333393at2"/>
<dbReference type="AlphaFoldDB" id="A0A0V7ZS35"/>
<sequence>MNSQLIPTEELSSLDIEAMYLLLSKHFQGVERDVFNADLNHKNWVILIKDSKTNQLKGFSTLLFYNTDFTGEDISIVYSGDTIMDPSAWSSSTLSRTWIDSVNKLRTEYSQGKLYWLLICGGYRTYRFLPIFWQEFYPRYDVATPPDIANFMEYLAQERFGKNYNPISGVVSFSHPHILREGLRGVPQERLTDPHIEFFDRMNPGHLNGDELVCLTEISETNLTPAGKRMWFASVSSSPAIKNSTLRIPA</sequence>
<gene>
    <name evidence="1" type="ORF">BC008_29895</name>
</gene>
<keyword evidence="2" id="KW-1185">Reference proteome</keyword>
<evidence type="ECO:0008006" key="3">
    <source>
        <dbReference type="Google" id="ProtNLM"/>
    </source>
</evidence>
<dbReference type="Proteomes" id="UP000053372">
    <property type="component" value="Unassembled WGS sequence"/>
</dbReference>
<organism evidence="1 2">
    <name type="scientific">Mastigocoleus testarum BC008</name>
    <dbReference type="NCBI Taxonomy" id="371196"/>
    <lineage>
        <taxon>Bacteria</taxon>
        <taxon>Bacillati</taxon>
        <taxon>Cyanobacteriota</taxon>
        <taxon>Cyanophyceae</taxon>
        <taxon>Nostocales</taxon>
        <taxon>Hapalosiphonaceae</taxon>
        <taxon>Mastigocoleus</taxon>
    </lineage>
</organism>
<comment type="caution">
    <text evidence="1">The sequence shown here is derived from an EMBL/GenBank/DDBJ whole genome shotgun (WGS) entry which is preliminary data.</text>
</comment>
<proteinExistence type="predicted"/>
<evidence type="ECO:0000313" key="2">
    <source>
        <dbReference type="Proteomes" id="UP000053372"/>
    </source>
</evidence>
<reference evidence="1 2" key="1">
    <citation type="journal article" date="2015" name="Genome Announc.">
        <title>Draft Genome of the Euendolithic (true boring) Cyanobacterium Mastigocoleus testarum strain BC008.</title>
        <authorList>
            <person name="Guida B.S."/>
            <person name="Garcia-Pichel F."/>
        </authorList>
    </citation>
    <scope>NUCLEOTIDE SEQUENCE [LARGE SCALE GENOMIC DNA]</scope>
    <source>
        <strain evidence="1 2">BC008</strain>
    </source>
</reference>
<dbReference type="EMBL" id="LMTZ01000088">
    <property type="protein sequence ID" value="KST67427.1"/>
    <property type="molecule type" value="Genomic_DNA"/>
</dbReference>
<evidence type="ECO:0000313" key="1">
    <source>
        <dbReference type="EMBL" id="KST67427.1"/>
    </source>
</evidence>
<name>A0A0V7ZS35_9CYAN</name>
<accession>A0A0V7ZS35</accession>